<keyword evidence="7" id="KW-1185">Reference proteome</keyword>
<accession>A0A2U1N9S2</accession>
<dbReference type="InterPro" id="IPR001965">
    <property type="entry name" value="Znf_PHD"/>
</dbReference>
<dbReference type="OrthoDB" id="1596030at2759"/>
<evidence type="ECO:0000313" key="6">
    <source>
        <dbReference type="EMBL" id="PWA70248.1"/>
    </source>
</evidence>
<organism evidence="6 7">
    <name type="scientific">Artemisia annua</name>
    <name type="common">Sweet wormwood</name>
    <dbReference type="NCBI Taxonomy" id="35608"/>
    <lineage>
        <taxon>Eukaryota</taxon>
        <taxon>Viridiplantae</taxon>
        <taxon>Streptophyta</taxon>
        <taxon>Embryophyta</taxon>
        <taxon>Tracheophyta</taxon>
        <taxon>Spermatophyta</taxon>
        <taxon>Magnoliopsida</taxon>
        <taxon>eudicotyledons</taxon>
        <taxon>Gunneridae</taxon>
        <taxon>Pentapetalae</taxon>
        <taxon>asterids</taxon>
        <taxon>campanulids</taxon>
        <taxon>Asterales</taxon>
        <taxon>Asteraceae</taxon>
        <taxon>Asteroideae</taxon>
        <taxon>Anthemideae</taxon>
        <taxon>Artemisiinae</taxon>
        <taxon>Artemisia</taxon>
    </lineage>
</organism>
<dbReference type="SUPFAM" id="SSF57889">
    <property type="entry name" value="Cysteine-rich domain"/>
    <property type="match status" value="6"/>
</dbReference>
<evidence type="ECO:0000256" key="4">
    <source>
        <dbReference type="ARBA" id="ARBA00022833"/>
    </source>
</evidence>
<keyword evidence="2" id="KW-0677">Repeat</keyword>
<dbReference type="PANTHER" id="PTHR32410">
    <property type="entry name" value="CYSTEINE/HISTIDINE-RICH C1 DOMAIN FAMILY PROTEIN"/>
    <property type="match status" value="1"/>
</dbReference>
<dbReference type="EMBL" id="PKPP01003279">
    <property type="protein sequence ID" value="PWA70248.1"/>
    <property type="molecule type" value="Genomic_DNA"/>
</dbReference>
<dbReference type="GO" id="GO:0008270">
    <property type="term" value="F:zinc ion binding"/>
    <property type="evidence" value="ECO:0007669"/>
    <property type="project" value="UniProtKB-KW"/>
</dbReference>
<dbReference type="InterPro" id="IPR004146">
    <property type="entry name" value="DC1"/>
</dbReference>
<keyword evidence="3" id="KW-0863">Zinc-finger</keyword>
<evidence type="ECO:0000256" key="2">
    <source>
        <dbReference type="ARBA" id="ARBA00022737"/>
    </source>
</evidence>
<keyword evidence="4" id="KW-0862">Zinc</keyword>
<evidence type="ECO:0000259" key="5">
    <source>
        <dbReference type="SMART" id="SM00249"/>
    </source>
</evidence>
<dbReference type="AlphaFoldDB" id="A0A2U1N9S2"/>
<dbReference type="InterPro" id="IPR053192">
    <property type="entry name" value="Vacuole_Formation_Reg"/>
</dbReference>
<gene>
    <name evidence="6" type="ORF">CTI12_AA290570</name>
</gene>
<evidence type="ECO:0000256" key="3">
    <source>
        <dbReference type="ARBA" id="ARBA00022771"/>
    </source>
</evidence>
<evidence type="ECO:0000313" key="7">
    <source>
        <dbReference type="Proteomes" id="UP000245207"/>
    </source>
</evidence>
<dbReference type="SMART" id="SM00249">
    <property type="entry name" value="PHD"/>
    <property type="match status" value="3"/>
</dbReference>
<name>A0A2U1N9S2_ARTAN</name>
<feature type="domain" description="Zinc finger PHD-type" evidence="5">
    <location>
        <begin position="562"/>
        <end position="661"/>
    </location>
</feature>
<dbReference type="Proteomes" id="UP000245207">
    <property type="component" value="Unassembled WGS sequence"/>
</dbReference>
<evidence type="ECO:0000256" key="1">
    <source>
        <dbReference type="ARBA" id="ARBA00022723"/>
    </source>
</evidence>
<dbReference type="Pfam" id="PF03107">
    <property type="entry name" value="C1_2"/>
    <property type="match status" value="5"/>
</dbReference>
<dbReference type="PANTHER" id="PTHR32410:SF161">
    <property type="entry name" value="DC1, ZINC FINGER, RING_FYVE_PHD-TYPE-RELATED"/>
    <property type="match status" value="1"/>
</dbReference>
<feature type="domain" description="Zinc finger PHD-type" evidence="5">
    <location>
        <begin position="99"/>
        <end position="162"/>
    </location>
</feature>
<reference evidence="6 7" key="1">
    <citation type="journal article" date="2018" name="Mol. Plant">
        <title>The genome of Artemisia annua provides insight into the evolution of Asteraceae family and artemisinin biosynthesis.</title>
        <authorList>
            <person name="Shen Q."/>
            <person name="Zhang L."/>
            <person name="Liao Z."/>
            <person name="Wang S."/>
            <person name="Yan T."/>
            <person name="Shi P."/>
            <person name="Liu M."/>
            <person name="Fu X."/>
            <person name="Pan Q."/>
            <person name="Wang Y."/>
            <person name="Lv Z."/>
            <person name="Lu X."/>
            <person name="Zhang F."/>
            <person name="Jiang W."/>
            <person name="Ma Y."/>
            <person name="Chen M."/>
            <person name="Hao X."/>
            <person name="Li L."/>
            <person name="Tang Y."/>
            <person name="Lv G."/>
            <person name="Zhou Y."/>
            <person name="Sun X."/>
            <person name="Brodelius P.E."/>
            <person name="Rose J.K.C."/>
            <person name="Tang K."/>
        </authorList>
    </citation>
    <scope>NUCLEOTIDE SEQUENCE [LARGE SCALE GENOMIC DNA]</scope>
    <source>
        <strain evidence="7">cv. Huhao1</strain>
        <tissue evidence="6">Leaf</tissue>
    </source>
</reference>
<protein>
    <submittedName>
        <fullName evidence="6">DC1, C1-like, Zinc finger, RING/FYVE/PHD-type</fullName>
    </submittedName>
</protein>
<comment type="caution">
    <text evidence="6">The sequence shown here is derived from an EMBL/GenBank/DDBJ whole genome shotgun (WGS) entry which is preliminary data.</text>
</comment>
<keyword evidence="1" id="KW-0479">Metal-binding</keyword>
<dbReference type="InterPro" id="IPR046349">
    <property type="entry name" value="C1-like_sf"/>
</dbReference>
<sequence length="715" mass="82749">MSNIELSSIFTVFGISFWDFWLFYSLSNGRLFHFLNGSEMTSSFVIKKIMEFKELHLDEIQHEHPLTLVDLQLMHQDYDEYDEDIDEDDLITMQKFKCMCDRCGIGIDWYHRYYYKCSNMSCNYSLHKFCAEISTSLQFSAHPSHILILKKRTSNWRCGACLTERQDGICYHCSNCDYAIDLRCATFLEQKTVHHPAHPHSLTSVTIDPILSTCFACGKEHEGNFYHCSTCHNFIINVHCLSLPIKLSDESLHSHMLTLSYSFSDELYGFRCRICKREIYNEKWHYKCSKCLFNVHIDCATRFTNDTDEKNPSTSLVNPDFPLPYESYNVLPPTWRTYKMDCHLKHLSHKHPLVLIHNNSSGAELMSLHNPMKRVKILCDGCVRPITTMPFYKCSQDCSNFVLHEGCAGVPTVWPFSLTQVFHKHKLILRKSCSLFCCKICGLPCNGFAYSCDSCGYYIDVHCGIAPKFITHEVDPNIILVSRNIHAVETGWLKRPLKDRLVCRACHNIINKGMPVYESFEGDLSVDMLCAMRLPKTIRHKQDKHPLELSYSPIENHKGQYFCEVCEEDLNPEKWFYHCSTCDQSIHSACSTLILKSEQGLNSSDDDLVYKFINMKFGGVHDIEDHEHSLSFVVGTRSDGDCTKCGLELQSKFILKCLQCKFAIHNYCQSSITESDKQQLVEMFNNLEKKRESTLKPRTRVFTYYPKGITRPVTE</sequence>
<feature type="domain" description="Zinc finger PHD-type" evidence="5">
    <location>
        <begin position="213"/>
        <end position="276"/>
    </location>
</feature>
<proteinExistence type="predicted"/>
<dbReference type="STRING" id="35608.A0A2U1N9S2"/>